<keyword evidence="7" id="KW-0732">Signal</keyword>
<dbReference type="PROSITE" id="PS52016">
    <property type="entry name" value="TONB_DEPENDENT_REC_3"/>
    <property type="match status" value="1"/>
</dbReference>
<dbReference type="Proteomes" id="UP001201273">
    <property type="component" value="Unassembled WGS sequence"/>
</dbReference>
<feature type="short sequence motif" description="TonB C-terminal box" evidence="15">
    <location>
        <begin position="693"/>
        <end position="710"/>
    </location>
</feature>
<dbReference type="InterPro" id="IPR012910">
    <property type="entry name" value="Plug_dom"/>
</dbReference>
<sequence length="710" mass="78855">MISTILYQPLVYAEQGTTNNATGESAEEVQTMTVLGQAYRNTATKTSLDVYETPQAISVIDADMLEQRDVSSVAEALRYVPGVNTELRGGAVTRLDLFNIRGFDNYQNFYDGLPLMYNGWNLQPQIDPVMLEQIEVFKGPTSVLYGSTPPGGMVNMIAKSPQREAKHGITVKTGSYQRKELMFDSTGQIAQSNLAYRVVGLVRQKEGQADTSEEERWVFAPSLDWQMSDSTLLNVNMYYQNDPSAGIYTTVPAAGSVKPHPMGNLSPSTFLGDENWNTYEREVLLLGYKLLHDLNDNWQFLQNTRYMDASAYQENMYNNPAGLALDQSTIGRHAYLTDETSNSLAIDNQLSGRIAVGEMEHHLLLGIDYQALSSDVIYKDTSDGYSLMVDVFQPNHQAIDRDSLTFNYGSDVKLETRQLGFYAQDQMRFNQWVVIAGVRYDKFTSETKSNSVYSGNASSSRDKVDQDNLSFRVGGLYEFNNGFAPYISYAESFEPVSGIDKAGSGFDPTTGHQWEAGLKYSDESLAHTANLAVFHITKEDSLVSDPNNIYGPKMQSGEIVSKGVEFESQHELTDNLGIALNYTWIDMEITKDTTGLQGKTPVWVPEQTASLWANYQFYQGALSGTQIGTGLRYVGETQMDSMNTDTVPSYTLVDLTLSYDLANVSASLAGAKASLAATNLLNKEYYSCYDQANCWFGEERSVEASVSLTF</sequence>
<organism evidence="19 20">
    <name type="scientific">Motilimonas cestriensis</name>
    <dbReference type="NCBI Taxonomy" id="2742685"/>
    <lineage>
        <taxon>Bacteria</taxon>
        <taxon>Pseudomonadati</taxon>
        <taxon>Pseudomonadota</taxon>
        <taxon>Gammaproteobacteria</taxon>
        <taxon>Alteromonadales</taxon>
        <taxon>Alteromonadales genera incertae sedis</taxon>
        <taxon>Motilimonas</taxon>
    </lineage>
</organism>
<comment type="similarity">
    <text evidence="2 14 16">Belongs to the TonB-dependent receptor family.</text>
</comment>
<protein>
    <submittedName>
        <fullName evidence="19">TonB-dependent siderophore receptor</fullName>
    </submittedName>
</protein>
<reference evidence="19 20" key="1">
    <citation type="journal article" date="2022" name="Environ. Microbiol. Rep.">
        <title>Eco-phylogenetic analyses reveal divergent evolution of vitamin B12 metabolism in the marine bacterial family 'Psychromonadaceae'.</title>
        <authorList>
            <person name="Jin X."/>
            <person name="Yang Y."/>
            <person name="Cao H."/>
            <person name="Gao B."/>
            <person name="Zhao Z."/>
        </authorList>
    </citation>
    <scope>NUCLEOTIDE SEQUENCE [LARGE SCALE GENOMIC DNA]</scope>
    <source>
        <strain evidence="19 20">MKS20</strain>
    </source>
</reference>
<dbReference type="PROSITE" id="PS01156">
    <property type="entry name" value="TONB_DEPENDENT_REC_2"/>
    <property type="match status" value="1"/>
</dbReference>
<evidence type="ECO:0000256" key="1">
    <source>
        <dbReference type="ARBA" id="ARBA00004571"/>
    </source>
</evidence>
<evidence type="ECO:0000313" key="20">
    <source>
        <dbReference type="Proteomes" id="UP001201273"/>
    </source>
</evidence>
<proteinExistence type="inferred from homology"/>
<keyword evidence="13 14" id="KW-0998">Cell outer membrane</keyword>
<keyword evidence="10 16" id="KW-0798">TonB box</keyword>
<keyword evidence="8" id="KW-0408">Iron</keyword>
<keyword evidence="4 14" id="KW-1134">Transmembrane beta strand</keyword>
<evidence type="ECO:0000256" key="13">
    <source>
        <dbReference type="ARBA" id="ARBA00023237"/>
    </source>
</evidence>
<evidence type="ECO:0000256" key="8">
    <source>
        <dbReference type="ARBA" id="ARBA00023004"/>
    </source>
</evidence>
<keyword evidence="9" id="KW-0406">Ion transport</keyword>
<comment type="caution">
    <text evidence="19">The sequence shown here is derived from an EMBL/GenBank/DDBJ whole genome shotgun (WGS) entry which is preliminary data.</text>
</comment>
<evidence type="ECO:0000313" key="19">
    <source>
        <dbReference type="EMBL" id="MCE2596662.1"/>
    </source>
</evidence>
<evidence type="ECO:0000256" key="12">
    <source>
        <dbReference type="ARBA" id="ARBA00023170"/>
    </source>
</evidence>
<keyword evidence="5" id="KW-0410">Iron transport</keyword>
<evidence type="ECO:0000256" key="4">
    <source>
        <dbReference type="ARBA" id="ARBA00022452"/>
    </source>
</evidence>
<evidence type="ECO:0000256" key="9">
    <source>
        <dbReference type="ARBA" id="ARBA00023065"/>
    </source>
</evidence>
<evidence type="ECO:0000259" key="18">
    <source>
        <dbReference type="Pfam" id="PF07715"/>
    </source>
</evidence>
<evidence type="ECO:0000256" key="16">
    <source>
        <dbReference type="RuleBase" id="RU003357"/>
    </source>
</evidence>
<keyword evidence="12 19" id="KW-0675">Receptor</keyword>
<name>A0ABS8WC92_9GAMM</name>
<evidence type="ECO:0000259" key="17">
    <source>
        <dbReference type="Pfam" id="PF00593"/>
    </source>
</evidence>
<dbReference type="InterPro" id="IPR000531">
    <property type="entry name" value="Beta-barrel_TonB"/>
</dbReference>
<keyword evidence="20" id="KW-1185">Reference proteome</keyword>
<dbReference type="InterPro" id="IPR010105">
    <property type="entry name" value="TonB_sidphr_rcpt"/>
</dbReference>
<dbReference type="Gene3D" id="2.170.130.10">
    <property type="entry name" value="TonB-dependent receptor, plug domain"/>
    <property type="match status" value="1"/>
</dbReference>
<dbReference type="SUPFAM" id="SSF56935">
    <property type="entry name" value="Porins"/>
    <property type="match status" value="1"/>
</dbReference>
<dbReference type="NCBIfam" id="TIGR01783">
    <property type="entry name" value="TonB-siderophor"/>
    <property type="match status" value="1"/>
</dbReference>
<dbReference type="PANTHER" id="PTHR32552">
    <property type="entry name" value="FERRICHROME IRON RECEPTOR-RELATED"/>
    <property type="match status" value="1"/>
</dbReference>
<evidence type="ECO:0000256" key="10">
    <source>
        <dbReference type="ARBA" id="ARBA00023077"/>
    </source>
</evidence>
<keyword evidence="11 14" id="KW-0472">Membrane</keyword>
<dbReference type="InterPro" id="IPR036942">
    <property type="entry name" value="Beta-barrel_TonB_sf"/>
</dbReference>
<keyword evidence="6 14" id="KW-0812">Transmembrane</keyword>
<evidence type="ECO:0000256" key="5">
    <source>
        <dbReference type="ARBA" id="ARBA00022496"/>
    </source>
</evidence>
<evidence type="ECO:0000256" key="6">
    <source>
        <dbReference type="ARBA" id="ARBA00022692"/>
    </source>
</evidence>
<evidence type="ECO:0000256" key="11">
    <source>
        <dbReference type="ARBA" id="ARBA00023136"/>
    </source>
</evidence>
<evidence type="ECO:0000256" key="2">
    <source>
        <dbReference type="ARBA" id="ARBA00009810"/>
    </source>
</evidence>
<accession>A0ABS8WC92</accession>
<keyword evidence="3 14" id="KW-0813">Transport</keyword>
<dbReference type="InterPro" id="IPR037066">
    <property type="entry name" value="Plug_dom_sf"/>
</dbReference>
<gene>
    <name evidence="19" type="ORF">K6Y31_17885</name>
</gene>
<dbReference type="EMBL" id="JAIMJA010000022">
    <property type="protein sequence ID" value="MCE2596662.1"/>
    <property type="molecule type" value="Genomic_DNA"/>
</dbReference>
<dbReference type="Gene3D" id="2.40.170.20">
    <property type="entry name" value="TonB-dependent receptor, beta-barrel domain"/>
    <property type="match status" value="1"/>
</dbReference>
<evidence type="ECO:0000256" key="14">
    <source>
        <dbReference type="PROSITE-ProRule" id="PRU01360"/>
    </source>
</evidence>
<dbReference type="Pfam" id="PF00593">
    <property type="entry name" value="TonB_dep_Rec_b-barrel"/>
    <property type="match status" value="1"/>
</dbReference>
<dbReference type="InterPro" id="IPR010917">
    <property type="entry name" value="TonB_rcpt_CS"/>
</dbReference>
<evidence type="ECO:0000256" key="15">
    <source>
        <dbReference type="PROSITE-ProRule" id="PRU10144"/>
    </source>
</evidence>
<evidence type="ECO:0000256" key="7">
    <source>
        <dbReference type="ARBA" id="ARBA00022729"/>
    </source>
</evidence>
<dbReference type="CDD" id="cd01347">
    <property type="entry name" value="ligand_gated_channel"/>
    <property type="match status" value="1"/>
</dbReference>
<dbReference type="InterPro" id="IPR039426">
    <property type="entry name" value="TonB-dep_rcpt-like"/>
</dbReference>
<dbReference type="Pfam" id="PF07715">
    <property type="entry name" value="Plug"/>
    <property type="match status" value="1"/>
</dbReference>
<dbReference type="PANTHER" id="PTHR32552:SF68">
    <property type="entry name" value="FERRICHROME OUTER MEMBRANE TRANSPORTER_PHAGE RECEPTOR"/>
    <property type="match status" value="1"/>
</dbReference>
<feature type="domain" description="TonB-dependent receptor plug" evidence="18">
    <location>
        <begin position="50"/>
        <end position="152"/>
    </location>
</feature>
<evidence type="ECO:0000256" key="3">
    <source>
        <dbReference type="ARBA" id="ARBA00022448"/>
    </source>
</evidence>
<comment type="subcellular location">
    <subcellularLocation>
        <location evidence="1 14">Cell outer membrane</location>
        <topology evidence="1 14">Multi-pass membrane protein</topology>
    </subcellularLocation>
</comment>
<feature type="domain" description="TonB-dependent receptor-like beta-barrel" evidence="17">
    <location>
        <begin position="224"/>
        <end position="679"/>
    </location>
</feature>